<dbReference type="Proteomes" id="UP001165121">
    <property type="component" value="Unassembled WGS sequence"/>
</dbReference>
<sequence length="158" mass="17297">MEDSGSRLLTRQDFPHLTDAHWVTLENMVSLLGEAAFAGFPNLSAEQQKARVERFDKYESSLVALGSAAAQEAARAAMRAEAQSAAQASATNSASFAARPTSQDVSSDVQRQRLRQSRVLGSRDRDRAKRWSDLRHASSGGVRAVQSWRARTRMGHGP</sequence>
<comment type="caution">
    <text evidence="2">The sequence shown here is derived from an EMBL/GenBank/DDBJ whole genome shotgun (WGS) entry which is preliminary data.</text>
</comment>
<dbReference type="EMBL" id="BSXT01000144">
    <property type="protein sequence ID" value="GMF18904.1"/>
    <property type="molecule type" value="Genomic_DNA"/>
</dbReference>
<accession>A0A9W6TTF9</accession>
<evidence type="ECO:0000313" key="2">
    <source>
        <dbReference type="EMBL" id="GMF18904.1"/>
    </source>
</evidence>
<reference evidence="2" key="1">
    <citation type="submission" date="2023-04" db="EMBL/GenBank/DDBJ databases">
        <title>Phytophthora fragariaefolia NBRC 109709.</title>
        <authorList>
            <person name="Ichikawa N."/>
            <person name="Sato H."/>
            <person name="Tonouchi N."/>
        </authorList>
    </citation>
    <scope>NUCLEOTIDE SEQUENCE</scope>
    <source>
        <strain evidence="2">NBRC 109709</strain>
    </source>
</reference>
<evidence type="ECO:0000313" key="3">
    <source>
        <dbReference type="Proteomes" id="UP001165121"/>
    </source>
</evidence>
<organism evidence="2 3">
    <name type="scientific">Phytophthora fragariaefolia</name>
    <dbReference type="NCBI Taxonomy" id="1490495"/>
    <lineage>
        <taxon>Eukaryota</taxon>
        <taxon>Sar</taxon>
        <taxon>Stramenopiles</taxon>
        <taxon>Oomycota</taxon>
        <taxon>Peronosporomycetes</taxon>
        <taxon>Peronosporales</taxon>
        <taxon>Peronosporaceae</taxon>
        <taxon>Phytophthora</taxon>
    </lineage>
</organism>
<protein>
    <submittedName>
        <fullName evidence="2">Unnamed protein product</fullName>
    </submittedName>
</protein>
<proteinExistence type="predicted"/>
<gene>
    <name evidence="2" type="ORF">Pfra01_000180500</name>
</gene>
<feature type="region of interest" description="Disordered" evidence="1">
    <location>
        <begin position="74"/>
        <end position="158"/>
    </location>
</feature>
<evidence type="ECO:0000256" key="1">
    <source>
        <dbReference type="SAM" id="MobiDB-lite"/>
    </source>
</evidence>
<dbReference type="AlphaFoldDB" id="A0A9W6TTF9"/>
<feature type="compositionally biased region" description="Low complexity" evidence="1">
    <location>
        <begin position="74"/>
        <end position="109"/>
    </location>
</feature>
<name>A0A9W6TTF9_9STRA</name>
<feature type="compositionally biased region" description="Basic and acidic residues" evidence="1">
    <location>
        <begin position="121"/>
        <end position="136"/>
    </location>
</feature>
<keyword evidence="3" id="KW-1185">Reference proteome</keyword>